<reference evidence="2" key="1">
    <citation type="submission" date="2023-04" db="EMBL/GenBank/DDBJ databases">
        <title>Genomic characterization of faba bean (Vicia faba) microsymbionts in Mexican soils.</title>
        <authorList>
            <person name="Rivera Orduna F.N."/>
            <person name="Guevara-Luna J."/>
            <person name="Yan J."/>
            <person name="Arroyo-Herrera I."/>
            <person name="Li Y."/>
            <person name="Vasquez-Murrieta M.S."/>
            <person name="Wang E.T."/>
        </authorList>
    </citation>
    <scope>NUCLEOTIDE SEQUENCE</scope>
    <source>
        <strain evidence="2">CH26</strain>
    </source>
</reference>
<dbReference type="EMBL" id="JAVLSF010000036">
    <property type="protein sequence ID" value="MDR9777199.1"/>
    <property type="molecule type" value="Genomic_DNA"/>
</dbReference>
<comment type="caution">
    <text evidence="2">The sequence shown here is derived from an EMBL/GenBank/DDBJ whole genome shotgun (WGS) entry which is preliminary data.</text>
</comment>
<organism evidence="2 3">
    <name type="scientific">Rhizobium hidalgonense</name>
    <dbReference type="NCBI Taxonomy" id="1538159"/>
    <lineage>
        <taxon>Bacteria</taxon>
        <taxon>Pseudomonadati</taxon>
        <taxon>Pseudomonadota</taxon>
        <taxon>Alphaproteobacteria</taxon>
        <taxon>Hyphomicrobiales</taxon>
        <taxon>Rhizobiaceae</taxon>
        <taxon>Rhizobium/Agrobacterium group</taxon>
        <taxon>Rhizobium</taxon>
    </lineage>
</organism>
<accession>A0AAJ2H1G2</accession>
<sequence>MLQALSSGSQRRRVAKGASMPAPVEGWDTTSPLAEMSPKRAIQLDNWFPQAEYVELRKGFTRHRPTGVTDPVETIIVYSGSSGSKQFAVAGGDIYETTASGTVGPTPDATITGLTNSRIQYVNFVGTGGQYAWCCNGADLPFTYDGSVFALTPAITGITPQDVVNVNIHKNRIWMCLVESTKVAYLDVDAIGGAATEFELGGLMSRGGYVMAMGTWSRDAGSGPDDYAVFATSRGQIIIYAGTDPDNAATWELIGVFDLGAPLGRRCFRKVGSDLAIISIDGCYPLSTALSLDRGAVERVAITKNIQRAMNDATRAYGDAFGWEVVSYPKGNMAIINVPLVENVTQHQYVMNTLTGAWCRFTGQNANCWEVMDDRLFFGGNDGVVYEADVTGADYTGAFTAIMKTSFQYYGNRGAKKRWTMVQPLVTTNYAVAVNFLIDVDFKDTTTYSYLSTQGVTNGSLWGQMIWGRDNWSRGQFTLTDWLSTAALGQNAALKLRVDVPQDQDSTRPALVQINGFNLTLETGEFI</sequence>
<evidence type="ECO:0000313" key="3">
    <source>
        <dbReference type="Proteomes" id="UP001268610"/>
    </source>
</evidence>
<proteinExistence type="predicted"/>
<name>A0AAJ2H1G2_9HYPH</name>
<protein>
    <submittedName>
        <fullName evidence="2">Uncharacterized protein</fullName>
    </submittedName>
</protein>
<dbReference type="RefSeq" id="WP_310865760.1">
    <property type="nucleotide sequence ID" value="NZ_JAVLSF010000036.1"/>
</dbReference>
<evidence type="ECO:0000256" key="1">
    <source>
        <dbReference type="SAM" id="MobiDB-lite"/>
    </source>
</evidence>
<evidence type="ECO:0000313" key="2">
    <source>
        <dbReference type="EMBL" id="MDR9777199.1"/>
    </source>
</evidence>
<gene>
    <name evidence="2" type="ORF">RJJ65_32090</name>
</gene>
<dbReference type="AlphaFoldDB" id="A0AAJ2H1G2"/>
<dbReference type="Proteomes" id="UP001268610">
    <property type="component" value="Unassembled WGS sequence"/>
</dbReference>
<feature type="region of interest" description="Disordered" evidence="1">
    <location>
        <begin position="1"/>
        <end position="32"/>
    </location>
</feature>